<accession>A0A9J7E9G3</accession>
<dbReference type="RefSeq" id="XP_022826810.1">
    <property type="nucleotide sequence ID" value="XM_022971042.1"/>
</dbReference>
<evidence type="ECO:0000256" key="1">
    <source>
        <dbReference type="ARBA" id="ARBA00023157"/>
    </source>
</evidence>
<comment type="similarity">
    <text evidence="2">Belongs to the peptidase S1 family. CLIP subfamily.</text>
</comment>
<dbReference type="InterPro" id="IPR009003">
    <property type="entry name" value="Peptidase_S1_PA"/>
</dbReference>
<evidence type="ECO:0000313" key="4">
    <source>
        <dbReference type="Proteomes" id="UP000301870"/>
    </source>
</evidence>
<dbReference type="PANTHER" id="PTHR24256">
    <property type="entry name" value="TRYPTASE-RELATED"/>
    <property type="match status" value="1"/>
</dbReference>
<protein>
    <submittedName>
        <fullName evidence="5">Chymotrypsin-1-like</fullName>
    </submittedName>
</protein>
<sequence length="235" mass="25482">MCFNISLVFRTLPNMDYKVGLLVYITLLIGSFALPTPEDDLSRFFDHTDDANARIIGGTEVAAGRHPHMAALFAGIHGKIFICGGSLVTKRTVLTAAICVNVIYSNSIIPSARVAVGSNRWDRGTEYTLLRNVSHPDFEIYKRKNDISVLITSTDVVLSSLVQPVALTYDFVGGGVPAIVAGWGSTTDDIGGALLRADNGQQFGIVSWGFPCAFGYPDVYVRISAYESWLKSVIV</sequence>
<evidence type="ECO:0000259" key="3">
    <source>
        <dbReference type="PROSITE" id="PS50240"/>
    </source>
</evidence>
<evidence type="ECO:0000313" key="5">
    <source>
        <dbReference type="RefSeq" id="XP_022826810.1"/>
    </source>
</evidence>
<dbReference type="Gene3D" id="2.40.10.10">
    <property type="entry name" value="Trypsin-like serine proteases"/>
    <property type="match status" value="2"/>
</dbReference>
<dbReference type="GO" id="GO:0006508">
    <property type="term" value="P:proteolysis"/>
    <property type="evidence" value="ECO:0007669"/>
    <property type="project" value="InterPro"/>
</dbReference>
<dbReference type="GeneID" id="111356621"/>
<dbReference type="KEGG" id="sliu:111356621"/>
<name>A0A9J7E9G3_SPOLT</name>
<reference evidence="5" key="1">
    <citation type="submission" date="2025-08" db="UniProtKB">
        <authorList>
            <consortium name="RefSeq"/>
        </authorList>
    </citation>
    <scope>IDENTIFICATION</scope>
    <source>
        <strain evidence="5">Ishihara</strain>
        <tissue evidence="5">Whole body</tissue>
    </source>
</reference>
<gene>
    <name evidence="5" type="primary">LOC111356621</name>
</gene>
<dbReference type="Proteomes" id="UP000301870">
    <property type="component" value="Chromosome 23"/>
</dbReference>
<dbReference type="OrthoDB" id="6755574at2759"/>
<proteinExistence type="inferred from homology"/>
<keyword evidence="1" id="KW-1015">Disulfide bond</keyword>
<feature type="domain" description="Peptidase S1" evidence="3">
    <location>
        <begin position="55"/>
        <end position="235"/>
    </location>
</feature>
<dbReference type="PROSITE" id="PS50240">
    <property type="entry name" value="TRYPSIN_DOM"/>
    <property type="match status" value="1"/>
</dbReference>
<dbReference type="SUPFAM" id="SSF50494">
    <property type="entry name" value="Trypsin-like serine proteases"/>
    <property type="match status" value="1"/>
</dbReference>
<dbReference type="InterPro" id="IPR001254">
    <property type="entry name" value="Trypsin_dom"/>
</dbReference>
<dbReference type="GO" id="GO:0004252">
    <property type="term" value="F:serine-type endopeptidase activity"/>
    <property type="evidence" value="ECO:0007669"/>
    <property type="project" value="InterPro"/>
</dbReference>
<dbReference type="AlphaFoldDB" id="A0A9J7E9G3"/>
<organism evidence="4 5">
    <name type="scientific">Spodoptera litura</name>
    <name type="common">Asian cotton leafworm</name>
    <dbReference type="NCBI Taxonomy" id="69820"/>
    <lineage>
        <taxon>Eukaryota</taxon>
        <taxon>Metazoa</taxon>
        <taxon>Ecdysozoa</taxon>
        <taxon>Arthropoda</taxon>
        <taxon>Hexapoda</taxon>
        <taxon>Insecta</taxon>
        <taxon>Pterygota</taxon>
        <taxon>Neoptera</taxon>
        <taxon>Endopterygota</taxon>
        <taxon>Lepidoptera</taxon>
        <taxon>Glossata</taxon>
        <taxon>Ditrysia</taxon>
        <taxon>Noctuoidea</taxon>
        <taxon>Noctuidae</taxon>
        <taxon>Amphipyrinae</taxon>
        <taxon>Spodoptera</taxon>
    </lineage>
</organism>
<dbReference type="CDD" id="cd00190">
    <property type="entry name" value="Tryp_SPc"/>
    <property type="match status" value="1"/>
</dbReference>
<keyword evidence="4" id="KW-1185">Reference proteome</keyword>
<dbReference type="Pfam" id="PF00089">
    <property type="entry name" value="Trypsin"/>
    <property type="match status" value="2"/>
</dbReference>
<dbReference type="InterPro" id="IPR051487">
    <property type="entry name" value="Ser/Thr_Proteases_Immune/Dev"/>
</dbReference>
<evidence type="ECO:0000256" key="2">
    <source>
        <dbReference type="ARBA" id="ARBA00024195"/>
    </source>
</evidence>
<dbReference type="SMART" id="SM00020">
    <property type="entry name" value="Tryp_SPc"/>
    <property type="match status" value="1"/>
</dbReference>
<dbReference type="InterPro" id="IPR043504">
    <property type="entry name" value="Peptidase_S1_PA_chymotrypsin"/>
</dbReference>